<keyword evidence="1" id="KW-1133">Transmembrane helix</keyword>
<evidence type="ECO:0000313" key="4">
    <source>
        <dbReference type="Proteomes" id="UP000663444"/>
    </source>
</evidence>
<evidence type="ECO:0000256" key="1">
    <source>
        <dbReference type="SAM" id="Phobius"/>
    </source>
</evidence>
<keyword evidence="4" id="KW-1185">Reference proteome</keyword>
<feature type="transmembrane region" description="Helical" evidence="1">
    <location>
        <begin position="138"/>
        <end position="164"/>
    </location>
</feature>
<feature type="transmembrane region" description="Helical" evidence="1">
    <location>
        <begin position="324"/>
        <end position="342"/>
    </location>
</feature>
<feature type="transmembrane region" description="Helical" evidence="1">
    <location>
        <begin position="348"/>
        <end position="364"/>
    </location>
</feature>
<feature type="transmembrane region" description="Helical" evidence="1">
    <location>
        <begin position="229"/>
        <end position="247"/>
    </location>
</feature>
<feature type="transmembrane region" description="Helical" evidence="1">
    <location>
        <begin position="74"/>
        <end position="94"/>
    </location>
</feature>
<feature type="transmembrane region" description="Helical" evidence="1">
    <location>
        <begin position="399"/>
        <end position="420"/>
    </location>
</feature>
<organism evidence="3 4">
    <name type="scientific">Azospira restricta</name>
    <dbReference type="NCBI Taxonomy" id="404405"/>
    <lineage>
        <taxon>Bacteria</taxon>
        <taxon>Pseudomonadati</taxon>
        <taxon>Pseudomonadota</taxon>
        <taxon>Betaproteobacteria</taxon>
        <taxon>Rhodocyclales</taxon>
        <taxon>Rhodocyclaceae</taxon>
        <taxon>Azospira</taxon>
    </lineage>
</organism>
<proteinExistence type="predicted"/>
<evidence type="ECO:0000313" key="3">
    <source>
        <dbReference type="EMBL" id="QRJ62629.1"/>
    </source>
</evidence>
<dbReference type="KEGG" id="ares:IWH25_12705"/>
<keyword evidence="1" id="KW-0472">Membrane</keyword>
<accession>A0A974PWQ9</accession>
<dbReference type="EMBL" id="CP064781">
    <property type="protein sequence ID" value="QRJ62629.1"/>
    <property type="molecule type" value="Genomic_DNA"/>
</dbReference>
<dbReference type="Proteomes" id="UP000663444">
    <property type="component" value="Chromosome"/>
</dbReference>
<feature type="transmembrane region" description="Helical" evidence="1">
    <location>
        <begin position="106"/>
        <end position="126"/>
    </location>
</feature>
<protein>
    <submittedName>
        <fullName evidence="3">DUF2157 domain-containing protein</fullName>
    </submittedName>
</protein>
<keyword evidence="1" id="KW-0812">Transmembrane</keyword>
<evidence type="ECO:0000259" key="2">
    <source>
        <dbReference type="Pfam" id="PF09925"/>
    </source>
</evidence>
<feature type="transmembrane region" description="Helical" evidence="1">
    <location>
        <begin position="47"/>
        <end position="68"/>
    </location>
</feature>
<sequence length="440" mass="47892">MNERGFGKRLAQELPRWEAQGWVSAEGRAAILADFAARQAKPAWASALALAGAVLLGVGVITWFAAHWNEMSKLAKLVLVFLALIASHAGNGFCQTRGAMPKLAQGMVLLSVFFFGAAIMLVGQIYHIDAHFPDGLALWAAGGLLTAWLFASQPALLAALALAAVWTWSEQFDYRVMNWPLLGFLALAAVPLARHDWPLAARGWGGVLLLWLAGWHAQTWIGPLWDSNAHLRLFALQVLGVAGLWTLAQASAQPFARALRGDFLLAALAGAFLFTFPDLDLRLSRRAEAAWPWLAALAVTAAFFLAGVARLLRASELPPPRRALAAALAAAFALLLAVEVVVPRSGSVPALFWNALFLALLYWVGDLGIRHADRQLVNRAFAGFSIWVLARYFDTFWTLFDRALFFMAGGLLLLAGGGWLERRRRALLREIEGNDGRGQA</sequence>
<dbReference type="Pfam" id="PF09925">
    <property type="entry name" value="DUF2157"/>
    <property type="match status" value="1"/>
</dbReference>
<feature type="transmembrane region" description="Helical" evidence="1">
    <location>
        <begin position="376"/>
        <end position="393"/>
    </location>
</feature>
<dbReference type="InterPro" id="IPR018677">
    <property type="entry name" value="DUF2157"/>
</dbReference>
<gene>
    <name evidence="3" type="ORF">IWH25_12705</name>
</gene>
<dbReference type="AlphaFoldDB" id="A0A974PWQ9"/>
<feature type="transmembrane region" description="Helical" evidence="1">
    <location>
        <begin position="259"/>
        <end position="277"/>
    </location>
</feature>
<reference evidence="3" key="1">
    <citation type="submission" date="2020-11" db="EMBL/GenBank/DDBJ databases">
        <title>Azospira restricta DSM 18626 genome sequence.</title>
        <authorList>
            <person name="Moe W.M."/>
        </authorList>
    </citation>
    <scope>NUCLEOTIDE SEQUENCE</scope>
    <source>
        <strain evidence="3">DSM 18626</strain>
    </source>
</reference>
<name>A0A974PWQ9_9RHOO</name>
<feature type="domain" description="DUF2157" evidence="2">
    <location>
        <begin position="16"/>
        <end position="155"/>
    </location>
</feature>
<feature type="transmembrane region" description="Helical" evidence="1">
    <location>
        <begin position="289"/>
        <end position="312"/>
    </location>
</feature>
<dbReference type="RefSeq" id="WP_203386160.1">
    <property type="nucleotide sequence ID" value="NZ_CP064781.1"/>
</dbReference>